<keyword evidence="16" id="KW-1185">Reference proteome</keyword>
<evidence type="ECO:0000313" key="16">
    <source>
        <dbReference type="Proteomes" id="UP000494165"/>
    </source>
</evidence>
<evidence type="ECO:0000256" key="9">
    <source>
        <dbReference type="ARBA" id="ARBA00023136"/>
    </source>
</evidence>
<feature type="transmembrane region" description="Helical" evidence="11">
    <location>
        <begin position="411"/>
        <end position="435"/>
    </location>
</feature>
<keyword evidence="7 11" id="KW-1133">Transmembrane helix</keyword>
<feature type="region of interest" description="Disordered" evidence="12">
    <location>
        <begin position="332"/>
        <end position="367"/>
    </location>
</feature>
<dbReference type="InterPro" id="IPR006202">
    <property type="entry name" value="Neur_chan_lig-bd"/>
</dbReference>
<dbReference type="GO" id="GO:0005886">
    <property type="term" value="C:plasma membrane"/>
    <property type="evidence" value="ECO:0007669"/>
    <property type="project" value="UniProtKB-SubCell"/>
</dbReference>
<dbReference type="PRINTS" id="PR00253">
    <property type="entry name" value="GABAARECEPTR"/>
</dbReference>
<evidence type="ECO:0000256" key="8">
    <source>
        <dbReference type="ARBA" id="ARBA00023065"/>
    </source>
</evidence>
<proteinExistence type="inferred from homology"/>
<feature type="signal peptide" evidence="11">
    <location>
        <begin position="1"/>
        <end position="23"/>
    </location>
</feature>
<keyword evidence="10 11" id="KW-0407">Ion channel</keyword>
<dbReference type="PRINTS" id="PR00252">
    <property type="entry name" value="NRIONCHANNEL"/>
</dbReference>
<evidence type="ECO:0000256" key="2">
    <source>
        <dbReference type="ARBA" id="ARBA00004236"/>
    </source>
</evidence>
<evidence type="ECO:0000313" key="15">
    <source>
        <dbReference type="EMBL" id="CAB3375772.1"/>
    </source>
</evidence>
<dbReference type="InterPro" id="IPR036734">
    <property type="entry name" value="Neur_chan_lig-bd_sf"/>
</dbReference>
<reference evidence="15 16" key="1">
    <citation type="submission" date="2020-04" db="EMBL/GenBank/DDBJ databases">
        <authorList>
            <person name="Alioto T."/>
            <person name="Alioto T."/>
            <person name="Gomez Garrido J."/>
        </authorList>
    </citation>
    <scope>NUCLEOTIDE SEQUENCE [LARGE SCALE GENOMIC DNA]</scope>
</reference>
<dbReference type="GO" id="GO:0099095">
    <property type="term" value="F:ligand-gated monoatomic anion channel activity"/>
    <property type="evidence" value="ECO:0007669"/>
    <property type="project" value="UniProtKB-ARBA"/>
</dbReference>
<evidence type="ECO:0000256" key="7">
    <source>
        <dbReference type="ARBA" id="ARBA00022989"/>
    </source>
</evidence>
<sequence>MLLHSRWQCSLLVGAIFTAMVQGQRAPPKLYDIVPDDYTIHEPPPLLDGKAVPVEFSVSVKNIPSLDELKQELSMELNLRIYWVDKRLQVGPYFEAFPNSTYMNANPAILSKIWMPDVYTDYTKSVVAPRILAAPASLRIYPNTTVRYSARITMQFACPMDFRNYPADSQSCDMSLESYAFTRDKIYYSWRPEGASINIAHRLAHFDFAFTFENDKENVNFPSGSYPAITMTVRLHRRISYHMLQTYIPSLMFVIVSWLSFLVPPESVPGRMAICMTTLLTLTAMFAAVRQSTPSVSYVKALDIWMVACIFFVFLTLVEYTLVLRLTKNLKKSQTPPTSPRKSEPNTKPSPLEMQMQPSKNGDEQSSAFHKFSGEAANGPPSTDSPKNCLIACVEGYGPDCWRRPTKRGILILETVSCIFIPGSFIFFNIVYWSYLASIVAANMATTEI</sequence>
<evidence type="ECO:0000259" key="14">
    <source>
        <dbReference type="Pfam" id="PF02932"/>
    </source>
</evidence>
<feature type="domain" description="Neurotransmitter-gated ion-channel ligand-binding" evidence="13">
    <location>
        <begin position="30"/>
        <end position="238"/>
    </location>
</feature>
<gene>
    <name evidence="15" type="ORF">CLODIP_2_CD03820</name>
</gene>
<dbReference type="PANTHER" id="PTHR18945">
    <property type="entry name" value="NEUROTRANSMITTER GATED ION CHANNEL"/>
    <property type="match status" value="1"/>
</dbReference>
<feature type="compositionally biased region" description="Polar residues" evidence="12">
    <location>
        <begin position="356"/>
        <end position="367"/>
    </location>
</feature>
<evidence type="ECO:0000259" key="13">
    <source>
        <dbReference type="Pfam" id="PF02931"/>
    </source>
</evidence>
<dbReference type="Pfam" id="PF02932">
    <property type="entry name" value="Neur_chan_memb"/>
    <property type="match status" value="1"/>
</dbReference>
<feature type="transmembrane region" description="Helical" evidence="11">
    <location>
        <begin position="270"/>
        <end position="289"/>
    </location>
</feature>
<feature type="chain" id="PRO_5035961265" description="Neurotransmitter-gated ion-channel ligand-binding domain-containing protein" evidence="11">
    <location>
        <begin position="24"/>
        <end position="449"/>
    </location>
</feature>
<evidence type="ECO:0000256" key="11">
    <source>
        <dbReference type="RuleBase" id="RU000687"/>
    </source>
</evidence>
<comment type="similarity">
    <text evidence="11">Belongs to the ligand-gated ion channel (TC 1.A.9) family.</text>
</comment>
<protein>
    <recommendedName>
        <fullName evidence="17">Neurotransmitter-gated ion-channel ligand-binding domain-containing protein</fullName>
    </recommendedName>
</protein>
<comment type="subcellular location">
    <subcellularLocation>
        <location evidence="2">Cell membrane</location>
    </subcellularLocation>
    <subcellularLocation>
        <location evidence="1">Membrane</location>
        <topology evidence="1">Multi-pass membrane protein</topology>
    </subcellularLocation>
</comment>
<dbReference type="Gene3D" id="2.70.170.10">
    <property type="entry name" value="Neurotransmitter-gated ion-channel ligand-binding domain"/>
    <property type="match status" value="1"/>
</dbReference>
<feature type="transmembrane region" description="Helical" evidence="11">
    <location>
        <begin position="304"/>
        <end position="324"/>
    </location>
</feature>
<organism evidence="15 16">
    <name type="scientific">Cloeon dipterum</name>
    <dbReference type="NCBI Taxonomy" id="197152"/>
    <lineage>
        <taxon>Eukaryota</taxon>
        <taxon>Metazoa</taxon>
        <taxon>Ecdysozoa</taxon>
        <taxon>Arthropoda</taxon>
        <taxon>Hexapoda</taxon>
        <taxon>Insecta</taxon>
        <taxon>Pterygota</taxon>
        <taxon>Palaeoptera</taxon>
        <taxon>Ephemeroptera</taxon>
        <taxon>Pisciforma</taxon>
        <taxon>Baetidae</taxon>
        <taxon>Cloeon</taxon>
    </lineage>
</organism>
<dbReference type="SUPFAM" id="SSF90112">
    <property type="entry name" value="Neurotransmitter-gated ion-channel transmembrane pore"/>
    <property type="match status" value="1"/>
</dbReference>
<keyword evidence="5 11" id="KW-0812">Transmembrane</keyword>
<dbReference type="GO" id="GO:0005254">
    <property type="term" value="F:chloride channel activity"/>
    <property type="evidence" value="ECO:0007669"/>
    <property type="project" value="UniProtKB-ARBA"/>
</dbReference>
<evidence type="ECO:0000256" key="12">
    <source>
        <dbReference type="SAM" id="MobiDB-lite"/>
    </source>
</evidence>
<evidence type="ECO:0000256" key="3">
    <source>
        <dbReference type="ARBA" id="ARBA00022448"/>
    </source>
</evidence>
<keyword evidence="6 11" id="KW-0732">Signal</keyword>
<dbReference type="AlphaFoldDB" id="A0A8S1CYF7"/>
<evidence type="ECO:0000256" key="4">
    <source>
        <dbReference type="ARBA" id="ARBA00022475"/>
    </source>
</evidence>
<keyword evidence="3 11" id="KW-0813">Transport</keyword>
<dbReference type="Gene3D" id="1.20.58.390">
    <property type="entry name" value="Neurotransmitter-gated ion-channel transmembrane domain"/>
    <property type="match status" value="1"/>
</dbReference>
<dbReference type="Pfam" id="PF02931">
    <property type="entry name" value="Neur_chan_LBD"/>
    <property type="match status" value="1"/>
</dbReference>
<accession>A0A8S1CYF7</accession>
<dbReference type="GO" id="GO:0005230">
    <property type="term" value="F:extracellular ligand-gated monoatomic ion channel activity"/>
    <property type="evidence" value="ECO:0007669"/>
    <property type="project" value="InterPro"/>
</dbReference>
<evidence type="ECO:0000256" key="10">
    <source>
        <dbReference type="ARBA" id="ARBA00023303"/>
    </source>
</evidence>
<dbReference type="InterPro" id="IPR006028">
    <property type="entry name" value="GABAA/Glycine_rcpt"/>
</dbReference>
<feature type="transmembrane region" description="Helical" evidence="11">
    <location>
        <begin position="244"/>
        <end position="263"/>
    </location>
</feature>
<dbReference type="InterPro" id="IPR006201">
    <property type="entry name" value="Neur_channel"/>
</dbReference>
<dbReference type="InterPro" id="IPR036719">
    <property type="entry name" value="Neuro-gated_channel_TM_sf"/>
</dbReference>
<dbReference type="Proteomes" id="UP000494165">
    <property type="component" value="Unassembled WGS sequence"/>
</dbReference>
<dbReference type="CDD" id="cd19049">
    <property type="entry name" value="LGIC_TM_anion"/>
    <property type="match status" value="1"/>
</dbReference>
<comment type="caution">
    <text evidence="15">The sequence shown here is derived from an EMBL/GenBank/DDBJ whole genome shotgun (WGS) entry which is preliminary data.</text>
</comment>
<dbReference type="GO" id="GO:0004888">
    <property type="term" value="F:transmembrane signaling receptor activity"/>
    <property type="evidence" value="ECO:0007669"/>
    <property type="project" value="InterPro"/>
</dbReference>
<evidence type="ECO:0008006" key="17">
    <source>
        <dbReference type="Google" id="ProtNLM"/>
    </source>
</evidence>
<evidence type="ECO:0000256" key="6">
    <source>
        <dbReference type="ARBA" id="ARBA00022729"/>
    </source>
</evidence>
<keyword evidence="8 11" id="KW-0406">Ion transport</keyword>
<keyword evidence="4" id="KW-1003">Cell membrane</keyword>
<evidence type="ECO:0000256" key="5">
    <source>
        <dbReference type="ARBA" id="ARBA00022692"/>
    </source>
</evidence>
<keyword evidence="9 11" id="KW-0472">Membrane</keyword>
<dbReference type="OrthoDB" id="8175758at2759"/>
<dbReference type="InterPro" id="IPR006029">
    <property type="entry name" value="Neurotrans-gated_channel_TM"/>
</dbReference>
<dbReference type="PROSITE" id="PS00236">
    <property type="entry name" value="NEUROTR_ION_CHANNEL"/>
    <property type="match status" value="1"/>
</dbReference>
<dbReference type="EMBL" id="CADEPI010000118">
    <property type="protein sequence ID" value="CAB3375772.1"/>
    <property type="molecule type" value="Genomic_DNA"/>
</dbReference>
<dbReference type="InterPro" id="IPR038050">
    <property type="entry name" value="Neuro_actylchol_rec"/>
</dbReference>
<dbReference type="SUPFAM" id="SSF63712">
    <property type="entry name" value="Nicotinic receptor ligand binding domain-like"/>
    <property type="match status" value="1"/>
</dbReference>
<dbReference type="InterPro" id="IPR018000">
    <property type="entry name" value="Neurotransmitter_ion_chnl_CS"/>
</dbReference>
<feature type="domain" description="Neurotransmitter-gated ion-channel transmembrane" evidence="14">
    <location>
        <begin position="246"/>
        <end position="370"/>
    </location>
</feature>
<evidence type="ECO:0000256" key="1">
    <source>
        <dbReference type="ARBA" id="ARBA00004141"/>
    </source>
</evidence>
<name>A0A8S1CYF7_9INSE</name>